<organism evidence="2">
    <name type="scientific">viral metagenome</name>
    <dbReference type="NCBI Taxonomy" id="1070528"/>
    <lineage>
        <taxon>unclassified sequences</taxon>
        <taxon>metagenomes</taxon>
        <taxon>organismal metagenomes</taxon>
    </lineage>
</organism>
<dbReference type="AlphaFoldDB" id="A0A6C0LWP5"/>
<accession>A0A6C0LWP5</accession>
<feature type="region of interest" description="Disordered" evidence="1">
    <location>
        <begin position="23"/>
        <end position="53"/>
    </location>
</feature>
<reference evidence="2" key="1">
    <citation type="journal article" date="2020" name="Nature">
        <title>Giant virus diversity and host interactions through global metagenomics.</title>
        <authorList>
            <person name="Schulz F."/>
            <person name="Roux S."/>
            <person name="Paez-Espino D."/>
            <person name="Jungbluth S."/>
            <person name="Walsh D.A."/>
            <person name="Denef V.J."/>
            <person name="McMahon K.D."/>
            <person name="Konstantinidis K.T."/>
            <person name="Eloe-Fadrosh E.A."/>
            <person name="Kyrpides N.C."/>
            <person name="Woyke T."/>
        </authorList>
    </citation>
    <scope>NUCLEOTIDE SEQUENCE</scope>
    <source>
        <strain evidence="2">GVMAG-S-1016704-121</strain>
    </source>
</reference>
<dbReference type="EMBL" id="MN740560">
    <property type="protein sequence ID" value="QHU33652.1"/>
    <property type="molecule type" value="Genomic_DNA"/>
</dbReference>
<name>A0A6C0LWP5_9ZZZZ</name>
<feature type="region of interest" description="Disordered" evidence="1">
    <location>
        <begin position="79"/>
        <end position="98"/>
    </location>
</feature>
<evidence type="ECO:0000313" key="2">
    <source>
        <dbReference type="EMBL" id="QHU33652.1"/>
    </source>
</evidence>
<protein>
    <submittedName>
        <fullName evidence="2">Uncharacterized protein</fullName>
    </submittedName>
</protein>
<proteinExistence type="predicted"/>
<sequence>MQLIFILILLLLFTVIIIISSRDKSQNTPSQTHTPYFKPSIPPRDSVDYPPQPIPIDPRDFHYQIPLYDNIAVSYPQPPIPRQYAASHRPNPPPSLQRHVRQNDHLLRHLRQLPSGPM</sequence>
<evidence type="ECO:0000256" key="1">
    <source>
        <dbReference type="SAM" id="MobiDB-lite"/>
    </source>
</evidence>